<keyword evidence="2" id="KW-1133">Transmembrane helix</keyword>
<dbReference type="PANTHER" id="PTHR11071:SF568">
    <property type="entry name" value="PEPTIDYL-PROLYL CIS-TRANS ISOMERASE CPR4-RELATED"/>
    <property type="match status" value="1"/>
</dbReference>
<dbReference type="Pfam" id="PF00160">
    <property type="entry name" value="Pro_isomerase"/>
    <property type="match status" value="1"/>
</dbReference>
<feature type="domain" description="PPIase cyclophilin-type" evidence="4">
    <location>
        <begin position="56"/>
        <end position="215"/>
    </location>
</feature>
<dbReference type="OrthoDB" id="4051692at2759"/>
<dbReference type="HOGENOM" id="CLU_012062_4_1_1"/>
<name>A6ZSA1_YEAS7</name>
<dbReference type="AlphaFoldDB" id="A6ZSA1"/>
<dbReference type="GO" id="GO:0005783">
    <property type="term" value="C:endoplasmic reticulum"/>
    <property type="evidence" value="ECO:0007669"/>
    <property type="project" value="TreeGrafter"/>
</dbReference>
<keyword evidence="3" id="KW-0732">Signal</keyword>
<organism evidence="5 6">
    <name type="scientific">Saccharomyces cerevisiae (strain YJM789)</name>
    <name type="common">Baker's yeast</name>
    <dbReference type="NCBI Taxonomy" id="307796"/>
    <lineage>
        <taxon>Eukaryota</taxon>
        <taxon>Fungi</taxon>
        <taxon>Dikarya</taxon>
        <taxon>Ascomycota</taxon>
        <taxon>Saccharomycotina</taxon>
        <taxon>Saccharomycetes</taxon>
        <taxon>Saccharomycetales</taxon>
        <taxon>Saccharomycetaceae</taxon>
        <taxon>Saccharomyces</taxon>
    </lineage>
</organism>
<dbReference type="PRINTS" id="PR00153">
    <property type="entry name" value="CSAPPISMRASE"/>
</dbReference>
<evidence type="ECO:0000259" key="4">
    <source>
        <dbReference type="PROSITE" id="PS50072"/>
    </source>
</evidence>
<evidence type="ECO:0000313" key="6">
    <source>
        <dbReference type="Proteomes" id="UP000007060"/>
    </source>
</evidence>
<keyword evidence="2" id="KW-0472">Membrane</keyword>
<accession>A6ZSA1</accession>
<dbReference type="InterPro" id="IPR029000">
    <property type="entry name" value="Cyclophilin-like_dom_sf"/>
</dbReference>
<feature type="transmembrane region" description="Helical" evidence="2">
    <location>
        <begin position="272"/>
        <end position="289"/>
    </location>
</feature>
<sequence>MKSFFLYLYVAFMFSCITALPLPVDNKRASSDSLDLKKKYAPDPPITHNVNIGIVFTDPESSEEAGRLITIDLYGTMVPKTVMTFCQYVDSVKDRLASRHSYSPERDFDKILPNGAIEGSSVSSSSIEETEMLAPKLPEENHSLIHDRPGRVSMIKDDRGLKFIIETSETPLEGESVVFGQVTAGLKDLMDKLANVKTDENGKPEQPITIGYISSQEHRVQHAKEAHEKYLQRLQDYQNGDLEKGITLKNYLYQGSQRKLEDAKYNQLHHPLPKIMLGISVLLLFYVLAKYRKRIFNRSSKIVSIRED</sequence>
<reference evidence="5 6" key="1">
    <citation type="journal article" date="2007" name="Proc. Natl. Acad. Sci. U.S.A.">
        <title>Genome sequencing and comparative analysis of Saccharomyces cerevisiae strain YJM789.</title>
        <authorList>
            <person name="Wei W."/>
            <person name="McCusker J.H."/>
            <person name="Hyman R.W."/>
            <person name="Jones T."/>
            <person name="Ning Y."/>
            <person name="Cao Z."/>
            <person name="Gu Z."/>
            <person name="Bruno D."/>
            <person name="Miranda M."/>
            <person name="Nguyen M."/>
            <person name="Wilhelmy J."/>
            <person name="Komp C."/>
            <person name="Tamse R."/>
            <person name="Wang X."/>
            <person name="Jia P."/>
            <person name="Luedi P."/>
            <person name="Oefner P.J."/>
            <person name="David L."/>
            <person name="Dietrich F.S."/>
            <person name="Li Y."/>
            <person name="Davis R.W."/>
            <person name="Steinmetz L.M."/>
        </authorList>
    </citation>
    <scope>NUCLEOTIDE SEQUENCE [LARGE SCALE GENOMIC DNA]</scope>
    <source>
        <strain evidence="5 6">YJM789</strain>
    </source>
</reference>
<feature type="signal peptide" evidence="3">
    <location>
        <begin position="1"/>
        <end position="19"/>
    </location>
</feature>
<dbReference type="Gene3D" id="2.40.100.10">
    <property type="entry name" value="Cyclophilin-like"/>
    <property type="match status" value="1"/>
</dbReference>
<dbReference type="SUPFAM" id="SSF50891">
    <property type="entry name" value="Cyclophilin-like"/>
    <property type="match status" value="1"/>
</dbReference>
<dbReference type="PROSITE" id="PS50072">
    <property type="entry name" value="CSA_PPIASE_2"/>
    <property type="match status" value="1"/>
</dbReference>
<gene>
    <name evidence="5" type="primary">CPR8</name>
    <name evidence="5" type="ORF">SCY_4812</name>
</gene>
<evidence type="ECO:0000256" key="2">
    <source>
        <dbReference type="SAM" id="Phobius"/>
    </source>
</evidence>
<dbReference type="EMBL" id="AAFW02000067">
    <property type="protein sequence ID" value="EDN62833.1"/>
    <property type="molecule type" value="Genomic_DNA"/>
</dbReference>
<dbReference type="GO" id="GO:0003755">
    <property type="term" value="F:peptidyl-prolyl cis-trans isomerase activity"/>
    <property type="evidence" value="ECO:0007669"/>
    <property type="project" value="UniProtKB-EC"/>
</dbReference>
<keyword evidence="2" id="KW-0812">Transmembrane</keyword>
<dbReference type="PROSITE" id="PS51257">
    <property type="entry name" value="PROKAR_LIPOPROTEIN"/>
    <property type="match status" value="1"/>
</dbReference>
<comment type="caution">
    <text evidence="5">The sequence shown here is derived from an EMBL/GenBank/DDBJ whole genome shotgun (WGS) entry which is preliminary data.</text>
</comment>
<dbReference type="GO" id="GO:0016018">
    <property type="term" value="F:cyclosporin A binding"/>
    <property type="evidence" value="ECO:0007669"/>
    <property type="project" value="TreeGrafter"/>
</dbReference>
<proteinExistence type="predicted"/>
<dbReference type="Proteomes" id="UP000007060">
    <property type="component" value="Unassembled WGS sequence"/>
</dbReference>
<dbReference type="InterPro" id="IPR002130">
    <property type="entry name" value="Cyclophilin-type_PPIase_dom"/>
</dbReference>
<evidence type="ECO:0000313" key="5">
    <source>
        <dbReference type="EMBL" id="EDN62833.1"/>
    </source>
</evidence>
<evidence type="ECO:0000256" key="3">
    <source>
        <dbReference type="SAM" id="SignalP"/>
    </source>
</evidence>
<dbReference type="PANTHER" id="PTHR11071">
    <property type="entry name" value="PEPTIDYL-PROLYL CIS-TRANS ISOMERASE"/>
    <property type="match status" value="1"/>
</dbReference>
<evidence type="ECO:0000256" key="1">
    <source>
        <dbReference type="ARBA" id="ARBA00000971"/>
    </source>
</evidence>
<feature type="chain" id="PRO_5002703888" evidence="3">
    <location>
        <begin position="20"/>
        <end position="308"/>
    </location>
</feature>
<dbReference type="GO" id="GO:0000324">
    <property type="term" value="C:fungal-type vacuole"/>
    <property type="evidence" value="ECO:0007669"/>
    <property type="project" value="TreeGrafter"/>
</dbReference>
<dbReference type="GO" id="GO:0006457">
    <property type="term" value="P:protein folding"/>
    <property type="evidence" value="ECO:0007669"/>
    <property type="project" value="TreeGrafter"/>
</dbReference>
<protein>
    <submittedName>
        <fullName evidence="5">PPIase</fullName>
    </submittedName>
</protein>
<comment type="catalytic activity">
    <reaction evidence="1">
        <text>[protein]-peptidylproline (omega=180) = [protein]-peptidylproline (omega=0)</text>
        <dbReference type="Rhea" id="RHEA:16237"/>
        <dbReference type="Rhea" id="RHEA-COMP:10747"/>
        <dbReference type="Rhea" id="RHEA-COMP:10748"/>
        <dbReference type="ChEBI" id="CHEBI:83833"/>
        <dbReference type="ChEBI" id="CHEBI:83834"/>
        <dbReference type="EC" id="5.2.1.8"/>
    </reaction>
</comment>